<evidence type="ECO:0000256" key="4">
    <source>
        <dbReference type="ARBA" id="ARBA00019595"/>
    </source>
</evidence>
<comment type="function">
    <text evidence="2">Catalyzes the epimerization of the C3' and C5'positions of dTDP-6-deoxy-D-xylo-4-hexulose, forming dTDP-6-deoxy-L-lyxo-4-hexulose.</text>
</comment>
<dbReference type="EMBL" id="AP022345">
    <property type="protein sequence ID" value="BBU69654.1"/>
    <property type="molecule type" value="Genomic_DNA"/>
</dbReference>
<reference evidence="9" key="1">
    <citation type="submission" date="2020-01" db="EMBL/GenBank/DDBJ databases">
        <title>Phosphoaccumulans saitamaens gen. nov., sp. nov., a polyphosphate accumulating bacterium isolated from surface river water.</title>
        <authorList>
            <person name="Watanabe K."/>
            <person name="Suda W."/>
        </authorList>
    </citation>
    <scope>NUCLEOTIDE SEQUENCE [LARGE SCALE GENOMIC DNA]</scope>
    <source>
        <strain evidence="9">ICHIAU1</strain>
    </source>
</reference>
<gene>
    <name evidence="8" type="ORF">ICHIAU1_19370</name>
</gene>
<evidence type="ECO:0000256" key="2">
    <source>
        <dbReference type="ARBA" id="ARBA00001997"/>
    </source>
</evidence>
<dbReference type="AlphaFoldDB" id="A0A7R6TQ31"/>
<evidence type="ECO:0000313" key="8">
    <source>
        <dbReference type="EMBL" id="BBU69654.1"/>
    </source>
</evidence>
<dbReference type="InterPro" id="IPR014710">
    <property type="entry name" value="RmlC-like_jellyroll"/>
</dbReference>
<protein>
    <recommendedName>
        <fullName evidence="4">dTDP-4-dehydrorhamnose 3,5-epimerase</fullName>
        <ecNumber evidence="3">5.1.3.13</ecNumber>
    </recommendedName>
    <alternativeName>
        <fullName evidence="6">Thymidine diphospho-4-keto-rhamnose 3,5-epimerase</fullName>
    </alternativeName>
    <alternativeName>
        <fullName evidence="5">dTDP-4-keto-6-deoxyglucose 3,5-epimerase</fullName>
    </alternativeName>
    <alternativeName>
        <fullName evidence="7">dTDP-6-deoxy-D-xylo-4-hexulose 3,5-epimerase</fullName>
    </alternativeName>
</protein>
<evidence type="ECO:0000256" key="3">
    <source>
        <dbReference type="ARBA" id="ARBA00012098"/>
    </source>
</evidence>
<organism evidence="8 9">
    <name type="scientific">Fluviibacter phosphoraccumulans</name>
    <dbReference type="NCBI Taxonomy" id="1751046"/>
    <lineage>
        <taxon>Bacteria</taxon>
        <taxon>Pseudomonadati</taxon>
        <taxon>Pseudomonadota</taxon>
        <taxon>Betaproteobacteria</taxon>
        <taxon>Rhodocyclales</taxon>
        <taxon>Fluviibacteraceae</taxon>
        <taxon>Fluviibacter</taxon>
    </lineage>
</organism>
<dbReference type="GO" id="GO:0008830">
    <property type="term" value="F:dTDP-4-dehydrorhamnose 3,5-epimerase activity"/>
    <property type="evidence" value="ECO:0007669"/>
    <property type="project" value="UniProtKB-EC"/>
</dbReference>
<comment type="catalytic activity">
    <reaction evidence="1">
        <text>dTDP-4-dehydro-6-deoxy-alpha-D-glucose = dTDP-4-dehydro-beta-L-rhamnose</text>
        <dbReference type="Rhea" id="RHEA:16969"/>
        <dbReference type="ChEBI" id="CHEBI:57649"/>
        <dbReference type="ChEBI" id="CHEBI:62830"/>
        <dbReference type="EC" id="5.1.3.13"/>
    </reaction>
</comment>
<dbReference type="SUPFAM" id="SSF51182">
    <property type="entry name" value="RmlC-like cupins"/>
    <property type="match status" value="1"/>
</dbReference>
<evidence type="ECO:0000256" key="7">
    <source>
        <dbReference type="ARBA" id="ARBA00033311"/>
    </source>
</evidence>
<name>A0A7R6TQ31_9RHOO</name>
<evidence type="ECO:0000256" key="5">
    <source>
        <dbReference type="ARBA" id="ARBA00029758"/>
    </source>
</evidence>
<evidence type="ECO:0000256" key="6">
    <source>
        <dbReference type="ARBA" id="ARBA00031424"/>
    </source>
</evidence>
<evidence type="ECO:0000313" key="9">
    <source>
        <dbReference type="Proteomes" id="UP000463961"/>
    </source>
</evidence>
<dbReference type="InterPro" id="IPR000888">
    <property type="entry name" value="RmlC-like"/>
</dbReference>
<accession>A0A7R6TQ31</accession>
<evidence type="ECO:0000256" key="1">
    <source>
        <dbReference type="ARBA" id="ARBA00001298"/>
    </source>
</evidence>
<dbReference type="Proteomes" id="UP000463961">
    <property type="component" value="Chromosome"/>
</dbReference>
<sequence length="69" mass="7926">MGMVVAELCNYQLPPKAHGKLVRVVQGEVFDVAVDIRETHQRMANGWLRFYLPRIRNNCGFHLALPMAF</sequence>
<keyword evidence="9" id="KW-1185">Reference proteome</keyword>
<dbReference type="Gene3D" id="2.60.120.10">
    <property type="entry name" value="Jelly Rolls"/>
    <property type="match status" value="1"/>
</dbReference>
<dbReference type="Pfam" id="PF00908">
    <property type="entry name" value="dTDP_sugar_isom"/>
    <property type="match status" value="1"/>
</dbReference>
<dbReference type="InterPro" id="IPR011051">
    <property type="entry name" value="RmlC_Cupin_sf"/>
</dbReference>
<dbReference type="EC" id="5.1.3.13" evidence="3"/>
<proteinExistence type="predicted"/>